<dbReference type="InterPro" id="IPR009878">
    <property type="entry name" value="Phlebovirus_G2_fusion"/>
</dbReference>
<feature type="transmembrane region" description="Helical" evidence="2">
    <location>
        <begin position="1053"/>
        <end position="1075"/>
    </location>
</feature>
<dbReference type="OrthoDB" id="6370417at2759"/>
<dbReference type="Gene3D" id="2.60.40.3770">
    <property type="match status" value="1"/>
</dbReference>
<dbReference type="SUPFAM" id="SSF53098">
    <property type="entry name" value="Ribonuclease H-like"/>
    <property type="match status" value="1"/>
</dbReference>
<dbReference type="InterPro" id="IPR041588">
    <property type="entry name" value="Integrase_H2C2"/>
</dbReference>
<dbReference type="InterPro" id="IPR012337">
    <property type="entry name" value="RNaseH-like_sf"/>
</dbReference>
<dbReference type="Pfam" id="PF18701">
    <property type="entry name" value="DUF5641"/>
    <property type="match status" value="1"/>
</dbReference>
<dbReference type="Gene3D" id="3.30.420.10">
    <property type="entry name" value="Ribonuclease H-like superfamily/Ribonuclease H"/>
    <property type="match status" value="2"/>
</dbReference>
<feature type="region of interest" description="Disordered" evidence="1">
    <location>
        <begin position="2076"/>
        <end position="2099"/>
    </location>
</feature>
<feature type="transmembrane region" description="Helical" evidence="2">
    <location>
        <begin position="1677"/>
        <end position="1695"/>
    </location>
</feature>
<feature type="region of interest" description="Disordered" evidence="1">
    <location>
        <begin position="2166"/>
        <end position="2249"/>
    </location>
</feature>
<reference evidence="4 5" key="1">
    <citation type="submission" date="2020-08" db="EMBL/GenBank/DDBJ databases">
        <authorList>
            <person name="Koutsovoulos G."/>
            <person name="Danchin GJ E."/>
        </authorList>
    </citation>
    <scope>NUCLEOTIDE SEQUENCE [LARGE SCALE GENOMIC DNA]</scope>
</reference>
<dbReference type="SUPFAM" id="SSF56672">
    <property type="entry name" value="DNA/RNA polymerases"/>
    <property type="match status" value="1"/>
</dbReference>
<sequence>MQPPIGENLAVYRFCRVAFGVVSSPFMLAAVIRAHLAKFGPEQDAVLFRNVYVDNLLIECENEEEARTKAITAKELFKQAKMNLREYISSSTDVMSALPEEDRLDQKQAKVLGITWDVQSDEVLFELPAMKCSSPITRRTVLSVLAGIFDPLGLIGPCTLEAKKFFQKLWDESHGWDTELSIGESEHWKRICADWNGSTIRQDRFVLGKSNDIQIHVFTDASETSYAAAVYLRTESMAKLVFSKVRLKPRKARETMTIPRMELMGVLLGVRATAFVSAQINRPITATHLWCDSQIVLAWIKSKETQPVFVENRLREIRKQENMTFHYVNTTFNPADIATRGTTATHLMESKLWWSGPTWISTPYDQWPNEMEFNLPLKGEVKQDENLDEQFVGVVNELPSEPIFEAKRFSSLLTLLGTVILVLRFIKLRCVQFPTCISANGIFTAKDYRIARSLLIRLAQRQYKLEKKSKYTVIDPEGIIRMRTRIDNNAEACAPINPIWLPRQAGITPLIIMDVHQRLKHAGVDWTLTELLREFFLPQARRTIKHVLSQCTRCRLMNKPKYALPVMPPLPADRVQRRRPFESVGLDYLGPTLARQAGVVVKVWIVIITCLSVRAVYLEPTYDLSASSFINVLRRFISRRGKPRRILSDNAPTFVQTGKALKTLAMTDDPEEFSARSGIDWHFIPQLSPWAGGIYERLVALVKHSIQRTLGRRILPCDDLSAFLTEAEASINSRPLTIVSDAEGAPIPLRPMDFLLPGADMHLATTQLDDDEDKHLPSHEKLANLWRVTQEAVEYYWTRWTKEYLLVLRERAGWNHRGPRCQDKSIPMVGDVVLIEDLRPRNLWSLGRITDLNGQEPNIRSAQVLMANGKILTRPINRLCPLEASKNVEFAMTPTPDPVMEPRTQQAKEPKEKPANLPKPPCHKMITRARARMGILALTCFIAIVYPLVEANITSHVLCTTKGVIVTSPSNIQKTEICCMGSCWVRAATNRFVFELPMEILVNDYTCTGHFWYNSENSTEIEQRCSAVDECLLIECTFCWDLITNPTCRPRTAMIIIGLSIAFVLSLLGFVWTLLRRMTKGAKLVCQLLAWITAGPALVFNWFNNRRQPVASRSQSTANLRTGIRTVKRKVTSVQTGFRRFRDQRMRRFDWLLAIVALTLLLTDKCDGSETVSIVTKSESCLRSAHGLVCTIRSATTLTLLPAGQTSNLLLKDEHGLALGVLSTTFHAIRMECLQKSEAWLRSYEMKVSSIKRCPTAGSCRGNYCSEVQTDSLIPELKEVNGFPGKSFCVDSSSFWQNQCGLPASACLYYRWYARTTSRPPFEVVSCPAWDVTFPVDLRLELTGGKSWNTELILRPGMTSNWGNISITPLSVSLPPMPTLSQRFITNGRATALIQHIPTNLHCVDEDAARKFNCSLDIDTCKDCKPNHEEGSVSCHCQDVDVEGILENPMARLPITVAKVYVYNEGPAIYAEHSYSPVQLHVQMKDLQLILEFRDSKCWIEPISLVGCYKCPTGAQLRYKCRTDWGTALAKVECDDGVVFATQCTTNNTEKMIVLPFDRSLIASNCVVDCPAGETSFNISAELHYIPLKRQFGHKQRLSERLETEPDEGWNWPMDFSFDPFAIIRLWASIPLLLMCVFALVVGLFALYVAIKFSPIYRAYKLAAWFFLQQGHRPDNVTKFTTAILLLMVLSGGLAQESHAHHKVLKASTLENNQENTPSDGIVLLAYFVLVALFVLNFGLTILRECTRQRERRAQHQRDLLASTIVVLLGVAVGASIVNTSNHSKTSLLAAQKFLPISQAGITSAVTELQMRSFLAAGRFRCVNQAGITLAAKGKISDTAGFIIEALITHNYAIHFFKEHKTGYSMGKKLNFLIIFFDFSNQYISDGGSIYQFVGLNWEDYNKLFNFNRSPIVTFSSIIFGDFAIRLLQLFGLAKRERKNVPVIDTPKLKAFHFLAVNTKETFLFNLCVNKEKEKSSLLNLASDLDCFAPATCVAIKISFGLNLHRLKESLCHLPLSPPPYFDLYNLESGDNILKFLQSVTMEPAPIKEKASTTMTTTPPTKTTRCSSCITIKMNQQPEPEKQQQHSLENERAPAETTREMDQELKKGVMREAAKLITSAPGCDPLEELACVDADLSSSGSVDQKDLAKWALNRLRERLALTTNEVVEEQEEENVSNDQQHQQQEAPEEDEGLISSESDNGQATPPSEKQSSSQQLSIERERQINDKKRLKSYRDRKRGFRDAKTKPSQLAMAAIEGNRKLNEENAALARDPKRLEAAKTAHRAAVKVLRRREETTDEDAKEKRLKAIEEGPGWRYRTFSKLPDKGGLKERDPKTTQILRKEKAAALRTADFYLKRADEDRADLAALLPEKRQRKDSKSPGRHRKSRSSEKQRRRQQSPVVERRPSPKSQKRGSSERTRHHHRHHAKQRNASTTTDDLIVVKENKHPPPRPIKLSMVRGHSINIATSLPNPATLLLNANETTRQNAMHLLTSTALYMAQNLPSGSSIWPRNEEKRDG</sequence>
<dbReference type="InterPro" id="IPR040676">
    <property type="entry name" value="DUF5641"/>
</dbReference>
<feature type="compositionally biased region" description="Acidic residues" evidence="1">
    <location>
        <begin position="2166"/>
        <end position="2175"/>
    </location>
</feature>
<feature type="compositionally biased region" description="Basic residues" evidence="1">
    <location>
        <begin position="2228"/>
        <end position="2239"/>
    </location>
</feature>
<dbReference type="Pfam" id="PF17921">
    <property type="entry name" value="Integrase_H2C2"/>
    <property type="match status" value="1"/>
</dbReference>
<dbReference type="InterPro" id="IPR043502">
    <property type="entry name" value="DNA/RNA_pol_sf"/>
</dbReference>
<dbReference type="PANTHER" id="PTHR47331:SF4">
    <property type="entry name" value="PEPTIDASE S1 DOMAIN-CONTAINING PROTEIN"/>
    <property type="match status" value="1"/>
</dbReference>
<feature type="domain" description="Integrase catalytic" evidence="3">
    <location>
        <begin position="576"/>
        <end position="759"/>
    </location>
</feature>
<feature type="transmembrane region" description="Helical" evidence="2">
    <location>
        <begin position="1721"/>
        <end position="1740"/>
    </location>
</feature>
<accession>A0A6V7XZR3</accession>
<feature type="compositionally biased region" description="Basic and acidic residues" evidence="1">
    <location>
        <begin position="2322"/>
        <end position="2339"/>
    </location>
</feature>
<feature type="compositionally biased region" description="Basic and acidic residues" evidence="1">
    <location>
        <begin position="2365"/>
        <end position="2379"/>
    </location>
</feature>
<feature type="compositionally biased region" description="Basic and acidic residues" evidence="1">
    <location>
        <begin position="2079"/>
        <end position="2099"/>
    </location>
</feature>
<feature type="compositionally biased region" description="Basic residues" evidence="1">
    <location>
        <begin position="2418"/>
        <end position="2428"/>
    </location>
</feature>
<name>A0A6V7XZR3_MELEN</name>
<feature type="transmembrane region" description="Helical" evidence="2">
    <location>
        <begin position="1626"/>
        <end position="1651"/>
    </location>
</feature>
<protein>
    <recommendedName>
        <fullName evidence="3">Integrase catalytic domain-containing protein</fullName>
    </recommendedName>
</protein>
<dbReference type="GO" id="GO:0003676">
    <property type="term" value="F:nucleic acid binding"/>
    <property type="evidence" value="ECO:0007669"/>
    <property type="project" value="InterPro"/>
</dbReference>
<proteinExistence type="predicted"/>
<feature type="region of interest" description="Disordered" evidence="1">
    <location>
        <begin position="2316"/>
        <end position="2339"/>
    </location>
</feature>
<keyword evidence="2" id="KW-0472">Membrane</keyword>
<keyword evidence="2" id="KW-1133">Transmembrane helix</keyword>
<dbReference type="InterPro" id="IPR001584">
    <property type="entry name" value="Integrase_cat-core"/>
</dbReference>
<evidence type="ECO:0000256" key="1">
    <source>
        <dbReference type="SAM" id="MobiDB-lite"/>
    </source>
</evidence>
<feature type="region of interest" description="Disordered" evidence="1">
    <location>
        <begin position="2365"/>
        <end position="2438"/>
    </location>
</feature>
<feature type="transmembrane region" description="Helical" evidence="2">
    <location>
        <begin position="1084"/>
        <end position="1103"/>
    </location>
</feature>
<evidence type="ECO:0000313" key="5">
    <source>
        <dbReference type="Proteomes" id="UP000580250"/>
    </source>
</evidence>
<dbReference type="InterPro" id="IPR036397">
    <property type="entry name" value="RNaseH_sf"/>
</dbReference>
<evidence type="ECO:0000256" key="2">
    <source>
        <dbReference type="SAM" id="Phobius"/>
    </source>
</evidence>
<feature type="compositionally biased region" description="Polar residues" evidence="1">
    <location>
        <begin position="2195"/>
        <end position="2217"/>
    </location>
</feature>
<gene>
    <name evidence="4" type="ORF">MENT_LOCUS58558</name>
</gene>
<evidence type="ECO:0000259" key="3">
    <source>
        <dbReference type="PROSITE" id="PS50994"/>
    </source>
</evidence>
<feature type="compositionally biased region" description="Basic and acidic residues" evidence="1">
    <location>
        <begin position="2218"/>
        <end position="2227"/>
    </location>
</feature>
<organism evidence="4 5">
    <name type="scientific">Meloidogyne enterolobii</name>
    <name type="common">Root-knot nematode worm</name>
    <name type="synonym">Meloidogyne mayaguensis</name>
    <dbReference type="NCBI Taxonomy" id="390850"/>
    <lineage>
        <taxon>Eukaryota</taxon>
        <taxon>Metazoa</taxon>
        <taxon>Ecdysozoa</taxon>
        <taxon>Nematoda</taxon>
        <taxon>Chromadorea</taxon>
        <taxon>Rhabditida</taxon>
        <taxon>Tylenchina</taxon>
        <taxon>Tylenchomorpha</taxon>
        <taxon>Tylenchoidea</taxon>
        <taxon>Meloidogynidae</taxon>
        <taxon>Meloidogyninae</taxon>
        <taxon>Meloidogyne</taxon>
    </lineage>
</organism>
<dbReference type="GO" id="GO:0015074">
    <property type="term" value="P:DNA integration"/>
    <property type="evidence" value="ECO:0007669"/>
    <property type="project" value="InterPro"/>
</dbReference>
<dbReference type="GO" id="GO:0042575">
    <property type="term" value="C:DNA polymerase complex"/>
    <property type="evidence" value="ECO:0007669"/>
    <property type="project" value="UniProtKB-ARBA"/>
</dbReference>
<dbReference type="Gene3D" id="1.10.340.70">
    <property type="match status" value="1"/>
</dbReference>
<feature type="region of interest" description="Disordered" evidence="1">
    <location>
        <begin position="893"/>
        <end position="921"/>
    </location>
</feature>
<dbReference type="EMBL" id="CAJEWN010002672">
    <property type="protein sequence ID" value="CAD2204794.1"/>
    <property type="molecule type" value="Genomic_DNA"/>
</dbReference>
<dbReference type="Gene3D" id="2.60.98.50">
    <property type="match status" value="1"/>
</dbReference>
<keyword evidence="2" id="KW-0812">Transmembrane</keyword>
<dbReference type="PANTHER" id="PTHR47331">
    <property type="entry name" value="PHD-TYPE DOMAIN-CONTAINING PROTEIN"/>
    <property type="match status" value="1"/>
</dbReference>
<dbReference type="Proteomes" id="UP000580250">
    <property type="component" value="Unassembled WGS sequence"/>
</dbReference>
<feature type="compositionally biased region" description="Basic residues" evidence="1">
    <location>
        <begin position="2380"/>
        <end position="2396"/>
    </location>
</feature>
<comment type="caution">
    <text evidence="4">The sequence shown here is derived from an EMBL/GenBank/DDBJ whole genome shotgun (WGS) entry which is preliminary data.</text>
</comment>
<dbReference type="PROSITE" id="PS50994">
    <property type="entry name" value="INTEGRASE"/>
    <property type="match status" value="1"/>
</dbReference>
<dbReference type="Pfam" id="PF05380">
    <property type="entry name" value="Peptidase_A17"/>
    <property type="match status" value="1"/>
</dbReference>
<evidence type="ECO:0000313" key="4">
    <source>
        <dbReference type="EMBL" id="CAD2204794.1"/>
    </source>
</evidence>
<dbReference type="InterPro" id="IPR008042">
    <property type="entry name" value="Retrotrans_Pao"/>
</dbReference>
<feature type="transmembrane region" description="Helical" evidence="2">
    <location>
        <begin position="1760"/>
        <end position="1778"/>
    </location>
</feature>
<dbReference type="Pfam" id="PF07245">
    <property type="entry name" value="Phlebovirus_G2"/>
    <property type="match status" value="1"/>
</dbReference>